<reference evidence="2 3" key="1">
    <citation type="submission" date="2017-05" db="EMBL/GenBank/DDBJ databases">
        <title>Biotechnological potential of actinobacteria isolated from South African environments.</title>
        <authorList>
            <person name="Le Roes-Hill M."/>
            <person name="Prins A."/>
            <person name="Durrell K.A."/>
        </authorList>
    </citation>
    <scope>NUCLEOTIDE SEQUENCE [LARGE SCALE GENOMIC DNA]</scope>
    <source>
        <strain evidence="2">M26</strain>
    </source>
</reference>
<name>A0A243RU08_9ACTN</name>
<evidence type="ECO:0008006" key="4">
    <source>
        <dbReference type="Google" id="ProtNLM"/>
    </source>
</evidence>
<comment type="caution">
    <text evidence="2">The sequence shown here is derived from an EMBL/GenBank/DDBJ whole genome shotgun (WGS) entry which is preliminary data.</text>
</comment>
<dbReference type="AlphaFoldDB" id="A0A243RU08"/>
<dbReference type="Proteomes" id="UP000194761">
    <property type="component" value="Unassembled WGS sequence"/>
</dbReference>
<accession>A0A243RU08</accession>
<organism evidence="2 3">
    <name type="scientific">Streptosporangium minutum</name>
    <dbReference type="NCBI Taxonomy" id="569862"/>
    <lineage>
        <taxon>Bacteria</taxon>
        <taxon>Bacillati</taxon>
        <taxon>Actinomycetota</taxon>
        <taxon>Actinomycetes</taxon>
        <taxon>Streptosporangiales</taxon>
        <taxon>Streptosporangiaceae</taxon>
        <taxon>Streptosporangium</taxon>
    </lineage>
</organism>
<feature type="transmembrane region" description="Helical" evidence="1">
    <location>
        <begin position="39"/>
        <end position="58"/>
    </location>
</feature>
<keyword evidence="1" id="KW-1133">Transmembrane helix</keyword>
<gene>
    <name evidence="2" type="ORF">CA984_06365</name>
</gene>
<evidence type="ECO:0000256" key="1">
    <source>
        <dbReference type="SAM" id="Phobius"/>
    </source>
</evidence>
<proteinExistence type="predicted"/>
<protein>
    <recommendedName>
        <fullName evidence="4">DUF1622 domain-containing protein</fullName>
    </recommendedName>
</protein>
<dbReference type="EMBL" id="NGFP01000018">
    <property type="protein sequence ID" value="OUC98638.1"/>
    <property type="molecule type" value="Genomic_DNA"/>
</dbReference>
<evidence type="ECO:0000313" key="2">
    <source>
        <dbReference type="EMBL" id="OUC98638.1"/>
    </source>
</evidence>
<evidence type="ECO:0000313" key="3">
    <source>
        <dbReference type="Proteomes" id="UP000194761"/>
    </source>
</evidence>
<keyword evidence="1" id="KW-0812">Transmembrane</keyword>
<keyword evidence="1" id="KW-0472">Membrane</keyword>
<feature type="transmembrane region" description="Helical" evidence="1">
    <location>
        <begin position="12"/>
        <end position="32"/>
    </location>
</feature>
<sequence length="100" mass="10146">MPCPVPAVDEVVRTAAALVVVMGLVAALAALLRGGGPGGAMAVLLDFLVAAGLLRLSLAQTWTAIAVATLTIVIRKVVVAALSLRTRPAAPRLPRRAAES</sequence>
<keyword evidence="3" id="KW-1185">Reference proteome</keyword>
<feature type="transmembrane region" description="Helical" evidence="1">
    <location>
        <begin position="64"/>
        <end position="84"/>
    </location>
</feature>